<feature type="region of interest" description="Disordered" evidence="4">
    <location>
        <begin position="162"/>
        <end position="198"/>
    </location>
</feature>
<evidence type="ECO:0000313" key="7">
    <source>
        <dbReference type="Proteomes" id="UP001642360"/>
    </source>
</evidence>
<evidence type="ECO:0000256" key="2">
    <source>
        <dbReference type="PROSITE-ProRule" id="PRU00108"/>
    </source>
</evidence>
<evidence type="ECO:0000256" key="3">
    <source>
        <dbReference type="RuleBase" id="RU000682"/>
    </source>
</evidence>
<gene>
    <name evidence="6" type="ORF">ILEXP_LOCUS48239</name>
</gene>
<dbReference type="InterPro" id="IPR001356">
    <property type="entry name" value="HD"/>
</dbReference>
<keyword evidence="7" id="KW-1185">Reference proteome</keyword>
<sequence length="265" mass="29966">MMEWNKQLEQQFHPDQQNYQNGGSGGGGDRMYVQVMTDEQMELLRRQISVYATLCEQLVDMHKAVSTQQDFAGMKLGNLYCDPLVSYAGHNISARNRWTPTPLQLHILEHIFDEDNSIPRKEKIQEITTELSQHGQISEANVYNWFQNRRARSKRKLLVVAPNNAEVESSKEKTTEPERTKSHDNLAPGPENVNFQDSGSLSYLETKSNKEKPVFQSDHGLKSSGSLGYSDLHEGAPRTEQLMDSMDLPGSFISHQHGGGYDILG</sequence>
<dbReference type="Gene3D" id="1.10.10.60">
    <property type="entry name" value="Homeodomain-like"/>
    <property type="match status" value="1"/>
</dbReference>
<dbReference type="CDD" id="cd00086">
    <property type="entry name" value="homeodomain"/>
    <property type="match status" value="1"/>
</dbReference>
<comment type="caution">
    <text evidence="6">The sequence shown here is derived from an EMBL/GenBank/DDBJ whole genome shotgun (WGS) entry which is preliminary data.</text>
</comment>
<dbReference type="InterPro" id="IPR044559">
    <property type="entry name" value="WOX13-like"/>
</dbReference>
<dbReference type="EMBL" id="CAUOFW020007279">
    <property type="protein sequence ID" value="CAK9178307.1"/>
    <property type="molecule type" value="Genomic_DNA"/>
</dbReference>
<keyword evidence="2 3" id="KW-0539">Nucleus</keyword>
<dbReference type="InterPro" id="IPR009057">
    <property type="entry name" value="Homeodomain-like_sf"/>
</dbReference>
<evidence type="ECO:0000256" key="4">
    <source>
        <dbReference type="SAM" id="MobiDB-lite"/>
    </source>
</evidence>
<accession>A0ABC8U986</accession>
<dbReference type="Proteomes" id="UP001642360">
    <property type="component" value="Unassembled WGS sequence"/>
</dbReference>
<dbReference type="SUPFAM" id="SSF46689">
    <property type="entry name" value="Homeodomain-like"/>
    <property type="match status" value="1"/>
</dbReference>
<evidence type="ECO:0000259" key="5">
    <source>
        <dbReference type="PROSITE" id="PS50071"/>
    </source>
</evidence>
<feature type="domain" description="Homeobox" evidence="5">
    <location>
        <begin position="91"/>
        <end position="156"/>
    </location>
</feature>
<feature type="DNA-binding region" description="Homeobox" evidence="2">
    <location>
        <begin position="93"/>
        <end position="157"/>
    </location>
</feature>
<dbReference type="SMART" id="SM00389">
    <property type="entry name" value="HOX"/>
    <property type="match status" value="1"/>
</dbReference>
<dbReference type="AlphaFoldDB" id="A0ABC8U986"/>
<dbReference type="GO" id="GO:0005634">
    <property type="term" value="C:nucleus"/>
    <property type="evidence" value="ECO:0007669"/>
    <property type="project" value="UniProtKB-SubCell"/>
</dbReference>
<reference evidence="6 7" key="1">
    <citation type="submission" date="2024-02" db="EMBL/GenBank/DDBJ databases">
        <authorList>
            <person name="Vignale AGUSTIN F."/>
            <person name="Sosa J E."/>
            <person name="Modenutti C."/>
        </authorList>
    </citation>
    <scope>NUCLEOTIDE SEQUENCE [LARGE SCALE GENOMIC DNA]</scope>
</reference>
<dbReference type="PROSITE" id="PS50071">
    <property type="entry name" value="HOMEOBOX_2"/>
    <property type="match status" value="1"/>
</dbReference>
<organism evidence="6 7">
    <name type="scientific">Ilex paraguariensis</name>
    <name type="common">yerba mate</name>
    <dbReference type="NCBI Taxonomy" id="185542"/>
    <lineage>
        <taxon>Eukaryota</taxon>
        <taxon>Viridiplantae</taxon>
        <taxon>Streptophyta</taxon>
        <taxon>Embryophyta</taxon>
        <taxon>Tracheophyta</taxon>
        <taxon>Spermatophyta</taxon>
        <taxon>Magnoliopsida</taxon>
        <taxon>eudicotyledons</taxon>
        <taxon>Gunneridae</taxon>
        <taxon>Pentapetalae</taxon>
        <taxon>asterids</taxon>
        <taxon>campanulids</taxon>
        <taxon>Aquifoliales</taxon>
        <taxon>Aquifoliaceae</taxon>
        <taxon>Ilex</taxon>
    </lineage>
</organism>
<dbReference type="PANTHER" id="PTHR46777:SF5">
    <property type="entry name" value="WUSCHEL-RELATED HOMEOBOX 13"/>
    <property type="match status" value="1"/>
</dbReference>
<comment type="subcellular location">
    <subcellularLocation>
        <location evidence="1 2 3">Nucleus</location>
    </subcellularLocation>
</comment>
<proteinExistence type="predicted"/>
<evidence type="ECO:0000256" key="1">
    <source>
        <dbReference type="ARBA" id="ARBA00004123"/>
    </source>
</evidence>
<dbReference type="PANTHER" id="PTHR46777">
    <property type="entry name" value="WUSCHEL-RELATED HOMEOBOX 13"/>
    <property type="match status" value="1"/>
</dbReference>
<dbReference type="GO" id="GO:0003677">
    <property type="term" value="F:DNA binding"/>
    <property type="evidence" value="ECO:0007669"/>
    <property type="project" value="UniProtKB-UniRule"/>
</dbReference>
<evidence type="ECO:0000313" key="6">
    <source>
        <dbReference type="EMBL" id="CAK9178307.1"/>
    </source>
</evidence>
<feature type="region of interest" description="Disordered" evidence="4">
    <location>
        <begin position="210"/>
        <end position="233"/>
    </location>
</feature>
<dbReference type="Pfam" id="PF00046">
    <property type="entry name" value="Homeodomain"/>
    <property type="match status" value="1"/>
</dbReference>
<protein>
    <recommendedName>
        <fullName evidence="5">Homeobox domain-containing protein</fullName>
    </recommendedName>
</protein>
<name>A0ABC8U986_9AQUA</name>
<keyword evidence="2 3" id="KW-0238">DNA-binding</keyword>
<feature type="compositionally biased region" description="Basic and acidic residues" evidence="4">
    <location>
        <begin position="168"/>
        <end position="184"/>
    </location>
</feature>
<keyword evidence="2 3" id="KW-0371">Homeobox</keyword>